<dbReference type="EMBL" id="CP003696">
    <property type="protein sequence ID" value="AGP30105.1"/>
    <property type="molecule type" value="Genomic_DNA"/>
</dbReference>
<keyword evidence="1" id="KW-0229">DNA integration</keyword>
<organism evidence="5 6">
    <name type="scientific">Corynebacterium terpenotabidum Y-11</name>
    <dbReference type="NCBI Taxonomy" id="1200352"/>
    <lineage>
        <taxon>Bacteria</taxon>
        <taxon>Bacillati</taxon>
        <taxon>Actinomycetota</taxon>
        <taxon>Actinomycetes</taxon>
        <taxon>Mycobacteriales</taxon>
        <taxon>Corynebacteriaceae</taxon>
        <taxon>Corynebacterium</taxon>
    </lineage>
</organism>
<dbReference type="CDD" id="cd03768">
    <property type="entry name" value="SR_ResInv"/>
    <property type="match status" value="1"/>
</dbReference>
<keyword evidence="6" id="KW-1185">Reference proteome</keyword>
<dbReference type="PATRIC" id="fig|1200352.3.peg.454"/>
<evidence type="ECO:0000313" key="5">
    <source>
        <dbReference type="EMBL" id="AGP30105.1"/>
    </source>
</evidence>
<dbReference type="PANTHER" id="PTHR30461">
    <property type="entry name" value="DNA-INVERTASE FROM LAMBDOID PROPHAGE"/>
    <property type="match status" value="1"/>
</dbReference>
<dbReference type="Gene3D" id="1.10.10.60">
    <property type="entry name" value="Homeodomain-like"/>
    <property type="match status" value="1"/>
</dbReference>
<dbReference type="InterPro" id="IPR006118">
    <property type="entry name" value="Recombinase_CS"/>
</dbReference>
<evidence type="ECO:0000259" key="4">
    <source>
        <dbReference type="PROSITE" id="PS51736"/>
    </source>
</evidence>
<proteinExistence type="predicted"/>
<evidence type="ECO:0000256" key="1">
    <source>
        <dbReference type="ARBA" id="ARBA00022908"/>
    </source>
</evidence>
<dbReference type="PROSITE" id="PS51736">
    <property type="entry name" value="RECOMBINASES_3"/>
    <property type="match status" value="1"/>
</dbReference>
<dbReference type="STRING" id="1200352.A606_02260"/>
<dbReference type="SUPFAM" id="SSF53041">
    <property type="entry name" value="Resolvase-like"/>
    <property type="match status" value="1"/>
</dbReference>
<dbReference type="SMART" id="SM00857">
    <property type="entry name" value="Resolvase"/>
    <property type="match status" value="1"/>
</dbReference>
<protein>
    <submittedName>
        <fullName evidence="5">Phage DNA invertase</fullName>
    </submittedName>
</protein>
<evidence type="ECO:0000256" key="2">
    <source>
        <dbReference type="ARBA" id="ARBA00023125"/>
    </source>
</evidence>
<dbReference type="InterPro" id="IPR050639">
    <property type="entry name" value="SSR_resolvase"/>
</dbReference>
<accession>S4XER7</accession>
<dbReference type="HOGENOM" id="CLU_010686_8_1_11"/>
<dbReference type="InterPro" id="IPR006119">
    <property type="entry name" value="Resolv_N"/>
</dbReference>
<dbReference type="eggNOG" id="COG1961">
    <property type="taxonomic scope" value="Bacteria"/>
</dbReference>
<sequence>MKSAGVTEIITETGSGKVTSPKPRRDALLAELESGDTLVIWKLDRLGRSMSETILILENLNSRGITLRIITEGFDTSGTLGKMLAGIIAGLAEMEREAISERTKAGLAAARADGKTLGRPQVITDEDLPVLQDLLASGRTNAQIARALRCSQSSVVRAKRRLALDGEMAA</sequence>
<reference evidence="5 6" key="1">
    <citation type="submission" date="2012-06" db="EMBL/GenBank/DDBJ databases">
        <title>Complete genome sequence of Corynebacterium terpenotabidum Y-11 (=DSM 44721).</title>
        <authorList>
            <person name="Ruckert C."/>
            <person name="Albersmeier A."/>
            <person name="Al-Dilaimi A."/>
            <person name="Szczepanowski R."/>
            <person name="Kalinowski J."/>
        </authorList>
    </citation>
    <scope>NUCLEOTIDE SEQUENCE [LARGE SCALE GENOMIC DNA]</scope>
    <source>
        <strain evidence="5 6">Y-11</strain>
    </source>
</reference>
<dbReference type="Pfam" id="PF00239">
    <property type="entry name" value="Resolvase"/>
    <property type="match status" value="1"/>
</dbReference>
<keyword evidence="2" id="KW-0238">DNA-binding</keyword>
<dbReference type="KEGG" id="cter:A606_02260"/>
<dbReference type="GO" id="GO:0003677">
    <property type="term" value="F:DNA binding"/>
    <property type="evidence" value="ECO:0007669"/>
    <property type="project" value="UniProtKB-KW"/>
</dbReference>
<dbReference type="PROSITE" id="PS00398">
    <property type="entry name" value="RECOMBINASES_2"/>
    <property type="match status" value="1"/>
</dbReference>
<evidence type="ECO:0000256" key="3">
    <source>
        <dbReference type="ARBA" id="ARBA00023172"/>
    </source>
</evidence>
<evidence type="ECO:0000313" key="6">
    <source>
        <dbReference type="Proteomes" id="UP000014809"/>
    </source>
</evidence>
<dbReference type="Proteomes" id="UP000014809">
    <property type="component" value="Chromosome"/>
</dbReference>
<dbReference type="GO" id="GO:0015074">
    <property type="term" value="P:DNA integration"/>
    <property type="evidence" value="ECO:0007669"/>
    <property type="project" value="UniProtKB-KW"/>
</dbReference>
<dbReference type="PANTHER" id="PTHR30461:SF2">
    <property type="entry name" value="SERINE RECOMBINASE PINE-RELATED"/>
    <property type="match status" value="1"/>
</dbReference>
<feature type="domain" description="Resolvase/invertase-type recombinase catalytic" evidence="4">
    <location>
        <begin position="1"/>
        <end position="114"/>
    </location>
</feature>
<name>S4XER7_9CORY</name>
<dbReference type="InterPro" id="IPR036162">
    <property type="entry name" value="Resolvase-like_N_sf"/>
</dbReference>
<dbReference type="Gene3D" id="3.40.50.1390">
    <property type="entry name" value="Resolvase, N-terminal catalytic domain"/>
    <property type="match status" value="1"/>
</dbReference>
<dbReference type="GO" id="GO:0000150">
    <property type="term" value="F:DNA strand exchange activity"/>
    <property type="evidence" value="ECO:0007669"/>
    <property type="project" value="InterPro"/>
</dbReference>
<dbReference type="AlphaFoldDB" id="S4XER7"/>
<gene>
    <name evidence="5" type="ORF">A606_02260</name>
</gene>
<keyword evidence="3" id="KW-0233">DNA recombination</keyword>